<dbReference type="EMBL" id="DSUH01000195">
    <property type="protein sequence ID" value="HGU32851.1"/>
    <property type="molecule type" value="Genomic_DNA"/>
</dbReference>
<evidence type="ECO:0000259" key="3">
    <source>
        <dbReference type="Pfam" id="PF11965"/>
    </source>
</evidence>
<feature type="domain" description="Magnesium chelatase subunit H N-terminal" evidence="3">
    <location>
        <begin position="9"/>
        <end position="146"/>
    </location>
</feature>
<evidence type="ECO:0000313" key="4">
    <source>
        <dbReference type="EMBL" id="HGU32851.1"/>
    </source>
</evidence>
<comment type="caution">
    <text evidence="4">The sequence shown here is derived from an EMBL/GenBank/DDBJ whole genome shotgun (WGS) entry which is preliminary data.</text>
</comment>
<reference evidence="4" key="1">
    <citation type="journal article" date="2020" name="mSystems">
        <title>Genome- and Community-Level Interaction Insights into Carbon Utilization and Element Cycling Functions of Hydrothermarchaeota in Hydrothermal Sediment.</title>
        <authorList>
            <person name="Zhou Z."/>
            <person name="Liu Y."/>
            <person name="Xu W."/>
            <person name="Pan J."/>
            <person name="Luo Z.H."/>
            <person name="Li M."/>
        </authorList>
    </citation>
    <scope>NUCLEOTIDE SEQUENCE [LARGE SCALE GENOMIC DNA]</scope>
    <source>
        <strain evidence="4">SpSt-477</strain>
    </source>
</reference>
<dbReference type="PANTHER" id="PTHR44119:SF4">
    <property type="entry name" value="AEROBIC COBALTOCHELATASE SUBUNIT COBN"/>
    <property type="match status" value="1"/>
</dbReference>
<dbReference type="Pfam" id="PF11965">
    <property type="entry name" value="DUF3479"/>
    <property type="match status" value="1"/>
</dbReference>
<dbReference type="AlphaFoldDB" id="A0A7C4RR08"/>
<evidence type="ECO:0000256" key="1">
    <source>
        <dbReference type="ARBA" id="ARBA00010851"/>
    </source>
</evidence>
<accession>A0A7C4RR08</accession>
<organism evidence="4">
    <name type="scientific">Desulfatirhabdium butyrativorans</name>
    <dbReference type="NCBI Taxonomy" id="340467"/>
    <lineage>
        <taxon>Bacteria</taxon>
        <taxon>Pseudomonadati</taxon>
        <taxon>Thermodesulfobacteriota</taxon>
        <taxon>Desulfobacteria</taxon>
        <taxon>Desulfobacterales</taxon>
        <taxon>Desulfatirhabdiaceae</taxon>
        <taxon>Desulfatirhabdium</taxon>
    </lineage>
</organism>
<evidence type="ECO:0000259" key="2">
    <source>
        <dbReference type="Pfam" id="PF02514"/>
    </source>
</evidence>
<proteinExistence type="inferred from homology"/>
<dbReference type="GO" id="GO:0015995">
    <property type="term" value="P:chlorophyll biosynthetic process"/>
    <property type="evidence" value="ECO:0007669"/>
    <property type="project" value="InterPro"/>
</dbReference>
<comment type="similarity">
    <text evidence="1">Belongs to the Mg-chelatase subunit H family.</text>
</comment>
<name>A0A7C4RR08_9BACT</name>
<sequence length="1252" mass="141496">MKKPFFVFVINAAQTELLASAHALFRKEHGDRIRIHFFATHDIEEETVSATTVIENLRRADMVFLDVRGGGKTSGLCHAALAATNQPVALLLGGSPELMSLVRLGSFTLQSIMKRGHTQPGRAPSATNISFFQRLMAMIEKGGRVLPIGKLKHAGNWARMMRYWYQGGVENIKNLLAFAAKEYADLNFSHIPAPIEFPEYGIYDTVNDRLVDSLEDDKQRLSLHPKTPAIGLLFYGGMHFDQSLIPAKALASRLISDGLNVLPVYATAANNLKAIQKYFAANGTPIVDAIVYFQWFQLTSFSDASSDAAVQLLKQMGVPVFSACPMYGREVEKWRNSDQGLSPIEALTTVILPELDGMIEPIPTAGLVIHDDASGEGRRQRVVPIEDRLERMNRRIQKWVALRRKSNAEKRVAFVIYDNPPGEAHLGSAAYLDTFASLKRLLAEMADRGYQLKDLPENEDYLDVFLSRRLINCPQWSELKQTLREGQSIDTNDYKDLLTRMVAGNEVVQQWGAPPGQIMTEENRLIFPVAVFGNVLIGLQPVRGFHSDPDTITHDKTLPPHHQYVAFYRWLEDVWQADCIVHVGTHGTLEFLKGKEMGVSSRCFPEALVGNIPHLYFYHILNASEATIAKRRSLGVLVNYNSPSFTVSGLYDDYKVLADWIEECLEARVIEPNRAVRLEREILQKAAALHLTSTHLEAVQEEISRMQRSLIPKGLHVLGEDVSENDRLEFAVNYLRYDRDIPSLYRILFEKQGIDYEDALCPSRCGKPSKGSQAGRLKAMDETVKQLVHRAWYEGILPKTEPERTAISKALQVAGLLGGKLEISNFLDGLDGRYIEPGLGGDPLRSPEVLPSGRNSYQFDPRLVPSEEACRRGREIAENTLSHYRRQHQHHPSSAAVILWGFETTKTRGETVGQILAYLGVRVVQSSNPYYKKIDIIPLAELGRPRIDCFVQICGFFRDMYPNVLELLHRAFRMVSDLDEPPEDNFVRKNTLQQRAVLEGKVAADELNAIASGRIFGPRPGEYGTRTTHLIETASWKSEEEIAALFASSMSHLYTDTLHGKRVPDAYRQRLSQVDLVSQIRDSHEYELVDLDHYYEFFGGLCRTVESVRGQAPTMLITDTTKEVLLTETVGESLKRGVITRLLNPKWIDGLLHHNFHGAQKIADRVQYLIGFAATTHAVETWVWSAILDRYVRDDKLFERMTENNRFATAELLKRLREAEIRGYWQATEEERTLLQDRYLEVEGTIEEKNDP</sequence>
<dbReference type="InterPro" id="IPR003672">
    <property type="entry name" value="CobN/Mg_chltase"/>
</dbReference>
<feature type="domain" description="CobN/magnesium chelatase" evidence="2">
    <location>
        <begin position="162"/>
        <end position="1231"/>
    </location>
</feature>
<dbReference type="PANTHER" id="PTHR44119">
    <property type="entry name" value="MAGNESIUM-CHELATASE SUBUNIT CHLH, CHLOROPLASTIC"/>
    <property type="match status" value="1"/>
</dbReference>
<dbReference type="EC" id="6.6.1.1" evidence="4"/>
<dbReference type="InterPro" id="IPR011771">
    <property type="entry name" value="BchH"/>
</dbReference>
<protein>
    <submittedName>
        <fullName evidence="4">Magnesium chelatase subunit H</fullName>
        <ecNumber evidence="4">6.6.1.1</ecNumber>
    </submittedName>
</protein>
<dbReference type="NCBIfam" id="TIGR02025">
    <property type="entry name" value="BchH"/>
    <property type="match status" value="1"/>
</dbReference>
<dbReference type="GO" id="GO:0016851">
    <property type="term" value="F:magnesium chelatase activity"/>
    <property type="evidence" value="ECO:0007669"/>
    <property type="project" value="UniProtKB-EC"/>
</dbReference>
<keyword evidence="4" id="KW-0436">Ligase</keyword>
<gene>
    <name evidence="4" type="primary">bchH</name>
    <name evidence="4" type="ORF">ENS29_08345</name>
</gene>
<dbReference type="CDD" id="cd10150">
    <property type="entry name" value="CobN_like"/>
    <property type="match status" value="1"/>
</dbReference>
<dbReference type="InterPro" id="IPR022571">
    <property type="entry name" value="Mg_chelatase_H_N"/>
</dbReference>
<dbReference type="Pfam" id="PF02514">
    <property type="entry name" value="CobN-Mg_chel"/>
    <property type="match status" value="1"/>
</dbReference>